<reference evidence="4 5" key="1">
    <citation type="submission" date="2015-09" db="EMBL/GenBank/DDBJ databases">
        <title>Draft genome of the parasitic nematode Teladorsagia circumcincta isolate WARC Sus (inbred).</title>
        <authorList>
            <person name="Mitreva M."/>
        </authorList>
    </citation>
    <scope>NUCLEOTIDE SEQUENCE [LARGE SCALE GENOMIC DNA]</scope>
    <source>
        <strain evidence="4 5">S</strain>
    </source>
</reference>
<evidence type="ECO:0000259" key="3">
    <source>
        <dbReference type="PROSITE" id="PS50097"/>
    </source>
</evidence>
<name>A0A2G9TL23_TELCI</name>
<keyword evidence="2" id="KW-0677">Repeat</keyword>
<dbReference type="PANTHER" id="PTHR45632:SF3">
    <property type="entry name" value="KELCH-LIKE PROTEIN 32"/>
    <property type="match status" value="1"/>
</dbReference>
<dbReference type="Proteomes" id="UP000230423">
    <property type="component" value="Unassembled WGS sequence"/>
</dbReference>
<dbReference type="Pfam" id="PF00651">
    <property type="entry name" value="BTB"/>
    <property type="match status" value="1"/>
</dbReference>
<keyword evidence="1" id="KW-0880">Kelch repeat</keyword>
<feature type="domain" description="BTB" evidence="3">
    <location>
        <begin position="27"/>
        <end position="94"/>
    </location>
</feature>
<dbReference type="AlphaFoldDB" id="A0A2G9TL23"/>
<protein>
    <submittedName>
        <fullName evidence="4">BTB/POZ domain protein</fullName>
    </submittedName>
</protein>
<keyword evidence="5" id="KW-1185">Reference proteome</keyword>
<dbReference type="InterPro" id="IPR011333">
    <property type="entry name" value="SKP1/BTB/POZ_sf"/>
</dbReference>
<dbReference type="InterPro" id="IPR000210">
    <property type="entry name" value="BTB/POZ_dom"/>
</dbReference>
<dbReference type="Gene3D" id="3.30.710.10">
    <property type="entry name" value="Potassium Channel Kv1.1, Chain A"/>
    <property type="match status" value="1"/>
</dbReference>
<dbReference type="PANTHER" id="PTHR45632">
    <property type="entry name" value="LD33804P"/>
    <property type="match status" value="1"/>
</dbReference>
<proteinExistence type="predicted"/>
<organism evidence="4 5">
    <name type="scientific">Teladorsagia circumcincta</name>
    <name type="common">Brown stomach worm</name>
    <name type="synonym">Ostertagia circumcincta</name>
    <dbReference type="NCBI Taxonomy" id="45464"/>
    <lineage>
        <taxon>Eukaryota</taxon>
        <taxon>Metazoa</taxon>
        <taxon>Ecdysozoa</taxon>
        <taxon>Nematoda</taxon>
        <taxon>Chromadorea</taxon>
        <taxon>Rhabditida</taxon>
        <taxon>Rhabditina</taxon>
        <taxon>Rhabditomorpha</taxon>
        <taxon>Strongyloidea</taxon>
        <taxon>Trichostrongylidae</taxon>
        <taxon>Teladorsagia</taxon>
    </lineage>
</organism>
<dbReference type="SMART" id="SM00225">
    <property type="entry name" value="BTB"/>
    <property type="match status" value="1"/>
</dbReference>
<evidence type="ECO:0000313" key="5">
    <source>
        <dbReference type="Proteomes" id="UP000230423"/>
    </source>
</evidence>
<evidence type="ECO:0000256" key="1">
    <source>
        <dbReference type="ARBA" id="ARBA00022441"/>
    </source>
</evidence>
<dbReference type="EMBL" id="KZ360434">
    <property type="protein sequence ID" value="PIO58647.1"/>
    <property type="molecule type" value="Genomic_DNA"/>
</dbReference>
<gene>
    <name evidence="4" type="ORF">TELCIR_19913</name>
</gene>
<dbReference type="PROSITE" id="PS50097">
    <property type="entry name" value="BTB"/>
    <property type="match status" value="1"/>
</dbReference>
<sequence length="153" mass="17036">MDNVQNPEHGRLLLCQLAELRDNARLCDVTLVAEGARISAHRVVLAATTDYFKAMFTNNMAESDSNTIELKGVEATALEALINFCYYGKIRISSTNVWSVLPTACLLQLNEVKVFEAVADWVRFDQPARQQLYPQTFSVGVVLGVIKAISREN</sequence>
<dbReference type="SUPFAM" id="SSF54695">
    <property type="entry name" value="POZ domain"/>
    <property type="match status" value="1"/>
</dbReference>
<accession>A0A2G9TL23</accession>
<evidence type="ECO:0000313" key="4">
    <source>
        <dbReference type="EMBL" id="PIO58647.1"/>
    </source>
</evidence>
<dbReference type="OrthoDB" id="5856479at2759"/>
<evidence type="ECO:0000256" key="2">
    <source>
        <dbReference type="ARBA" id="ARBA00022737"/>
    </source>
</evidence>